<dbReference type="AlphaFoldDB" id="A0A430AUA6"/>
<name>A0A430AUA6_9ENTE</name>
<dbReference type="PIRSF" id="PIRSF037260">
    <property type="entry name" value="UPF0223"/>
    <property type="match status" value="1"/>
</dbReference>
<dbReference type="InterPro" id="IPR023324">
    <property type="entry name" value="BH2638-like_sf"/>
</dbReference>
<evidence type="ECO:0000313" key="2">
    <source>
        <dbReference type="Proteomes" id="UP000288028"/>
    </source>
</evidence>
<dbReference type="InterPro" id="IPR007920">
    <property type="entry name" value="UPF0223"/>
</dbReference>
<keyword evidence="2" id="KW-1185">Reference proteome</keyword>
<evidence type="ECO:0000313" key="1">
    <source>
        <dbReference type="EMBL" id="RSU11635.1"/>
    </source>
</evidence>
<accession>A0A430AUA6</accession>
<dbReference type="GeneID" id="95580914"/>
<dbReference type="NCBIfam" id="NF003353">
    <property type="entry name" value="PRK04387.1"/>
    <property type="match status" value="1"/>
</dbReference>
<proteinExistence type="predicted"/>
<sequence length="95" mass="11302">MTENYSYPLNPEWTTEELIIVVNMWSKLEEVYEKKVDAESFLAVYQEFKQVVKSIGEERQLGNEFEELSGFSLYRVVKQAKLQKTGWLNRKDFVK</sequence>
<dbReference type="EMBL" id="NGKB01000013">
    <property type="protein sequence ID" value="RSU11635.1"/>
    <property type="molecule type" value="Genomic_DNA"/>
</dbReference>
<dbReference type="RefSeq" id="WP_126795509.1">
    <property type="nucleotide sequence ID" value="NZ_CP060720.1"/>
</dbReference>
<dbReference type="Gene3D" id="1.10.220.80">
    <property type="entry name" value="BH2638-like"/>
    <property type="match status" value="1"/>
</dbReference>
<dbReference type="OrthoDB" id="1649074at2"/>
<reference evidence="1 2" key="1">
    <citation type="submission" date="2017-05" db="EMBL/GenBank/DDBJ databases">
        <title>Vagococcus spp. assemblies.</title>
        <authorList>
            <person name="Gulvik C.A."/>
        </authorList>
    </citation>
    <scope>NUCLEOTIDE SEQUENCE [LARGE SCALE GENOMIC DNA]</scope>
    <source>
        <strain evidence="1 2">SS1714</strain>
    </source>
</reference>
<dbReference type="Pfam" id="PF05256">
    <property type="entry name" value="UPF0223"/>
    <property type="match status" value="1"/>
</dbReference>
<organism evidence="1 2">
    <name type="scientific">Vagococcus carniphilus</name>
    <dbReference type="NCBI Taxonomy" id="218144"/>
    <lineage>
        <taxon>Bacteria</taxon>
        <taxon>Bacillati</taxon>
        <taxon>Bacillota</taxon>
        <taxon>Bacilli</taxon>
        <taxon>Lactobacillales</taxon>
        <taxon>Enterococcaceae</taxon>
        <taxon>Vagococcus</taxon>
    </lineage>
</organism>
<protein>
    <submittedName>
        <fullName evidence="1">Uncharacterized protein</fullName>
    </submittedName>
</protein>
<dbReference type="Proteomes" id="UP000288028">
    <property type="component" value="Unassembled WGS sequence"/>
</dbReference>
<dbReference type="SUPFAM" id="SSF158504">
    <property type="entry name" value="BH2638-like"/>
    <property type="match status" value="1"/>
</dbReference>
<gene>
    <name evidence="1" type="ORF">CBF28_11775</name>
</gene>
<comment type="caution">
    <text evidence="1">The sequence shown here is derived from an EMBL/GenBank/DDBJ whole genome shotgun (WGS) entry which is preliminary data.</text>
</comment>